<feature type="transmembrane region" description="Helical" evidence="2">
    <location>
        <begin position="171"/>
        <end position="192"/>
    </location>
</feature>
<accession>A0A9P6J3A6</accession>
<feature type="transmembrane region" description="Helical" evidence="2">
    <location>
        <begin position="29"/>
        <end position="55"/>
    </location>
</feature>
<reference evidence="3" key="1">
    <citation type="journal article" date="2020" name="Fungal Divers.">
        <title>Resolving the Mortierellaceae phylogeny through synthesis of multi-gene phylogenetics and phylogenomics.</title>
        <authorList>
            <person name="Vandepol N."/>
            <person name="Liber J."/>
            <person name="Desiro A."/>
            <person name="Na H."/>
            <person name="Kennedy M."/>
            <person name="Barry K."/>
            <person name="Grigoriev I.V."/>
            <person name="Miller A.N."/>
            <person name="O'Donnell K."/>
            <person name="Stajich J.E."/>
            <person name="Bonito G."/>
        </authorList>
    </citation>
    <scope>NUCLEOTIDE SEQUENCE</scope>
    <source>
        <strain evidence="3">MES-2147</strain>
    </source>
</reference>
<evidence type="ECO:0000313" key="4">
    <source>
        <dbReference type="Proteomes" id="UP000749646"/>
    </source>
</evidence>
<dbReference type="OrthoDB" id="2377933at2759"/>
<protein>
    <submittedName>
        <fullName evidence="3">Uncharacterized protein</fullName>
    </submittedName>
</protein>
<feature type="region of interest" description="Disordered" evidence="1">
    <location>
        <begin position="1"/>
        <end position="23"/>
    </location>
</feature>
<keyword evidence="2" id="KW-1133">Transmembrane helix</keyword>
<evidence type="ECO:0000256" key="2">
    <source>
        <dbReference type="SAM" id="Phobius"/>
    </source>
</evidence>
<dbReference type="Proteomes" id="UP000749646">
    <property type="component" value="Unassembled WGS sequence"/>
</dbReference>
<name>A0A9P6J3A6_9FUNG</name>
<sequence length="274" mass="30322">MMRPRYSESAKADSDNNRSKQDKSPTFKWILSSVFTFFLILYVTGGSIHTAAVFFKQTIALFLKEHSQDIGLSTHPPTDGNGQLSMELAQQLKQGYLLMQDEWEHTISHYMYALGALGMSWCEMIAYAPQTLPVKYTLNRVGHAVVNPNNGRSHLSPTTIEGQTQNTPSSWLFVAYMISAGFLYGTIVAGVACQYPKGLIVGTAYVSLLLLTVGGYFVYKGVRTLAELGRHHILATYLIGGIVATAIIFIYMAINNFDLLTSNDKSHNGSYSRP</sequence>
<comment type="caution">
    <text evidence="3">The sequence shown here is derived from an EMBL/GenBank/DDBJ whole genome shotgun (WGS) entry which is preliminary data.</text>
</comment>
<organism evidence="3 4">
    <name type="scientific">Modicella reniformis</name>
    <dbReference type="NCBI Taxonomy" id="1440133"/>
    <lineage>
        <taxon>Eukaryota</taxon>
        <taxon>Fungi</taxon>
        <taxon>Fungi incertae sedis</taxon>
        <taxon>Mucoromycota</taxon>
        <taxon>Mortierellomycotina</taxon>
        <taxon>Mortierellomycetes</taxon>
        <taxon>Mortierellales</taxon>
        <taxon>Mortierellaceae</taxon>
        <taxon>Modicella</taxon>
    </lineage>
</organism>
<evidence type="ECO:0000313" key="3">
    <source>
        <dbReference type="EMBL" id="KAF9960321.1"/>
    </source>
</evidence>
<dbReference type="AlphaFoldDB" id="A0A9P6J3A6"/>
<dbReference type="EMBL" id="JAAAHW010006468">
    <property type="protein sequence ID" value="KAF9960321.1"/>
    <property type="molecule type" value="Genomic_DNA"/>
</dbReference>
<keyword evidence="4" id="KW-1185">Reference proteome</keyword>
<feature type="transmembrane region" description="Helical" evidence="2">
    <location>
        <begin position="231"/>
        <end position="254"/>
    </location>
</feature>
<keyword evidence="2" id="KW-0812">Transmembrane</keyword>
<gene>
    <name evidence="3" type="ORF">BGZ65_012503</name>
</gene>
<keyword evidence="2" id="KW-0472">Membrane</keyword>
<feature type="transmembrane region" description="Helical" evidence="2">
    <location>
        <begin position="198"/>
        <end position="219"/>
    </location>
</feature>
<evidence type="ECO:0000256" key="1">
    <source>
        <dbReference type="SAM" id="MobiDB-lite"/>
    </source>
</evidence>
<proteinExistence type="predicted"/>